<dbReference type="SFLD" id="SFLDG01067">
    <property type="entry name" value="SPASM/twitch_domain_containing"/>
    <property type="match status" value="1"/>
</dbReference>
<dbReference type="CDD" id="cd01335">
    <property type="entry name" value="Radical_SAM"/>
    <property type="match status" value="1"/>
</dbReference>
<dbReference type="Gene3D" id="3.20.20.70">
    <property type="entry name" value="Aldolase class I"/>
    <property type="match status" value="1"/>
</dbReference>
<evidence type="ECO:0000259" key="5">
    <source>
        <dbReference type="PROSITE" id="PS51918"/>
    </source>
</evidence>
<dbReference type="Pfam" id="PF13186">
    <property type="entry name" value="SPASM"/>
    <property type="match status" value="1"/>
</dbReference>
<dbReference type="GO" id="GO:0051536">
    <property type="term" value="F:iron-sulfur cluster binding"/>
    <property type="evidence" value="ECO:0007669"/>
    <property type="project" value="UniProtKB-KW"/>
</dbReference>
<evidence type="ECO:0000256" key="2">
    <source>
        <dbReference type="ARBA" id="ARBA00022723"/>
    </source>
</evidence>
<dbReference type="Proteomes" id="UP000317422">
    <property type="component" value="Unassembled WGS sequence"/>
</dbReference>
<proteinExistence type="predicted"/>
<dbReference type="GO" id="GO:0003824">
    <property type="term" value="F:catalytic activity"/>
    <property type="evidence" value="ECO:0007669"/>
    <property type="project" value="InterPro"/>
</dbReference>
<dbReference type="AlphaFoldDB" id="A0A543NHC0"/>
<gene>
    <name evidence="6" type="ORF">FHX37_1042</name>
</gene>
<name>A0A543NHC0_9ACTN</name>
<dbReference type="SFLD" id="SFLDG01216">
    <property type="entry name" value="thioether_bond_formation_requi"/>
    <property type="match status" value="1"/>
</dbReference>
<keyword evidence="7" id="KW-1185">Reference proteome</keyword>
<keyword evidence="1" id="KW-0949">S-adenosyl-L-methionine</keyword>
<dbReference type="SUPFAM" id="SSF102114">
    <property type="entry name" value="Radical SAM enzymes"/>
    <property type="match status" value="1"/>
</dbReference>
<dbReference type="InterPro" id="IPR050377">
    <property type="entry name" value="Radical_SAM_PqqE_MftC-like"/>
</dbReference>
<organism evidence="6 7">
    <name type="scientific">Haloactinospora alba</name>
    <dbReference type="NCBI Taxonomy" id="405555"/>
    <lineage>
        <taxon>Bacteria</taxon>
        <taxon>Bacillati</taxon>
        <taxon>Actinomycetota</taxon>
        <taxon>Actinomycetes</taxon>
        <taxon>Streptosporangiales</taxon>
        <taxon>Nocardiopsidaceae</taxon>
        <taxon>Haloactinospora</taxon>
    </lineage>
</organism>
<dbReference type="RefSeq" id="WP_246062090.1">
    <property type="nucleotide sequence ID" value="NZ_VFQC01000001.1"/>
</dbReference>
<dbReference type="GO" id="GO:0046872">
    <property type="term" value="F:metal ion binding"/>
    <property type="evidence" value="ECO:0007669"/>
    <property type="project" value="UniProtKB-KW"/>
</dbReference>
<dbReference type="InterPro" id="IPR007197">
    <property type="entry name" value="rSAM"/>
</dbReference>
<dbReference type="InterPro" id="IPR013785">
    <property type="entry name" value="Aldolase_TIM"/>
</dbReference>
<keyword evidence="3" id="KW-0408">Iron</keyword>
<evidence type="ECO:0000256" key="4">
    <source>
        <dbReference type="ARBA" id="ARBA00023014"/>
    </source>
</evidence>
<dbReference type="PROSITE" id="PS51918">
    <property type="entry name" value="RADICAL_SAM"/>
    <property type="match status" value="1"/>
</dbReference>
<dbReference type="PANTHER" id="PTHR11228">
    <property type="entry name" value="RADICAL SAM DOMAIN PROTEIN"/>
    <property type="match status" value="1"/>
</dbReference>
<evidence type="ECO:0000313" key="7">
    <source>
        <dbReference type="Proteomes" id="UP000317422"/>
    </source>
</evidence>
<reference evidence="6 7" key="1">
    <citation type="submission" date="2019-06" db="EMBL/GenBank/DDBJ databases">
        <title>Sequencing the genomes of 1000 actinobacteria strains.</title>
        <authorList>
            <person name="Klenk H.-P."/>
        </authorList>
    </citation>
    <scope>NUCLEOTIDE SEQUENCE [LARGE SCALE GENOMIC DNA]</scope>
    <source>
        <strain evidence="6 7">DSM 45015</strain>
    </source>
</reference>
<keyword evidence="4" id="KW-0411">Iron-sulfur</keyword>
<dbReference type="SFLD" id="SFLDF00365">
    <property type="entry name" value="thuricin_CD_(TrnCD-like)"/>
    <property type="match status" value="1"/>
</dbReference>
<protein>
    <submittedName>
        <fullName evidence="6">MoaA/NifB/PqqE/SkfB family radical SAM enzyme</fullName>
    </submittedName>
</protein>
<sequence>MTATPLEATTLDTLWLDLTRKCQLACSHCYNDSGPTGSHGTMTRNDWFRVIYDAAVLRVRRIQLIGGEPTTHPDFADLVDHALNQWLNVEVFSNLVHVSPAHWELFQRSGISLATSYYSDDANEHNAVTGRRSHGRTRANIAKAIKLGIPIRVGIIATSDEQRVDEAWRDLESLGVTRIHVDHVRPFGRGGNGQEPDVSRLCGQCGKGAASISPTGDVSPCVFSTWMSVGSVQADPLAAILRGTAMNEANVAIRAEAASAPCSPQAGSDCDPNVQCSPGVGGSECDPRF</sequence>
<evidence type="ECO:0000256" key="1">
    <source>
        <dbReference type="ARBA" id="ARBA00022691"/>
    </source>
</evidence>
<keyword evidence="2" id="KW-0479">Metal-binding</keyword>
<accession>A0A543NHC0</accession>
<dbReference type="EMBL" id="VFQC01000001">
    <property type="protein sequence ID" value="TQN31150.1"/>
    <property type="molecule type" value="Genomic_DNA"/>
</dbReference>
<comment type="caution">
    <text evidence="6">The sequence shown here is derived from an EMBL/GenBank/DDBJ whole genome shotgun (WGS) entry which is preliminary data.</text>
</comment>
<evidence type="ECO:0000256" key="3">
    <source>
        <dbReference type="ARBA" id="ARBA00023004"/>
    </source>
</evidence>
<feature type="domain" description="Radical SAM core" evidence="5">
    <location>
        <begin position="8"/>
        <end position="215"/>
    </location>
</feature>
<dbReference type="Pfam" id="PF04055">
    <property type="entry name" value="Radical_SAM"/>
    <property type="match status" value="1"/>
</dbReference>
<dbReference type="SFLD" id="SFLDS00029">
    <property type="entry name" value="Radical_SAM"/>
    <property type="match status" value="1"/>
</dbReference>
<dbReference type="PANTHER" id="PTHR11228:SF7">
    <property type="entry name" value="PQQA PEPTIDE CYCLASE"/>
    <property type="match status" value="1"/>
</dbReference>
<dbReference type="SFLD" id="SFLDG01386">
    <property type="entry name" value="main_SPASM_domain-containing"/>
    <property type="match status" value="1"/>
</dbReference>
<dbReference type="InterPro" id="IPR058240">
    <property type="entry name" value="rSAM_sf"/>
</dbReference>
<dbReference type="InterPro" id="IPR023885">
    <property type="entry name" value="4Fe4S-binding_SPASM_dom"/>
</dbReference>
<evidence type="ECO:0000313" key="6">
    <source>
        <dbReference type="EMBL" id="TQN31150.1"/>
    </source>
</evidence>